<evidence type="ECO:0000313" key="6">
    <source>
        <dbReference type="Proteomes" id="UP001139505"/>
    </source>
</evidence>
<dbReference type="InterPro" id="IPR035940">
    <property type="entry name" value="CAP_sf"/>
</dbReference>
<gene>
    <name evidence="3" type="ORF">MmonteBS_09580</name>
    <name evidence="4" type="ORF">NJB18185_45090</name>
</gene>
<evidence type="ECO:0000313" key="5">
    <source>
        <dbReference type="Proteomes" id="UP000245060"/>
    </source>
</evidence>
<evidence type="ECO:0000313" key="4">
    <source>
        <dbReference type="EMBL" id="GKU74738.1"/>
    </source>
</evidence>
<comment type="caution">
    <text evidence="4">The sequence shown here is derived from an EMBL/GenBank/DDBJ whole genome shotgun (WGS) entry which is preliminary data.</text>
</comment>
<accession>A0AA37V0E2</accession>
<organism evidence="4 6">
    <name type="scientific">Mycobacterium montefiorense</name>
    <dbReference type="NCBI Taxonomy" id="154654"/>
    <lineage>
        <taxon>Bacteria</taxon>
        <taxon>Bacillati</taxon>
        <taxon>Actinomycetota</taxon>
        <taxon>Actinomycetes</taxon>
        <taxon>Mycobacteriales</taxon>
        <taxon>Mycobacteriaceae</taxon>
        <taxon>Mycobacterium</taxon>
        <taxon>Mycobacterium simiae complex</taxon>
    </lineage>
</organism>
<dbReference type="Proteomes" id="UP000245060">
    <property type="component" value="Unassembled WGS sequence"/>
</dbReference>
<dbReference type="AlphaFoldDB" id="A0AA37V0E2"/>
<feature type="domain" description="SCP" evidence="2">
    <location>
        <begin position="67"/>
        <end position="165"/>
    </location>
</feature>
<dbReference type="PANTHER" id="PTHR31157:SF1">
    <property type="entry name" value="SCP DOMAIN-CONTAINING PROTEIN"/>
    <property type="match status" value="1"/>
</dbReference>
<dbReference type="PANTHER" id="PTHR31157">
    <property type="entry name" value="SCP DOMAIN-CONTAINING PROTEIN"/>
    <property type="match status" value="1"/>
</dbReference>
<dbReference type="Pfam" id="PF00188">
    <property type="entry name" value="CAP"/>
    <property type="match status" value="1"/>
</dbReference>
<reference evidence="4" key="3">
    <citation type="journal article" date="2022" name="Microbiol. Resour. Announc.">
        <title>Draft Genome Sequences of Eight Mycobacterium montefiorense Strains Isolated from Salamanders in Captivity.</title>
        <authorList>
            <person name="Komine T."/>
            <person name="Ihara H."/>
            <person name="Fukano H."/>
            <person name="Hoshino Y."/>
            <person name="Kurata O."/>
            <person name="Wada S."/>
        </authorList>
    </citation>
    <scope>NUCLEOTIDE SEQUENCE</scope>
    <source>
        <strain evidence="4">NJB18185</strain>
    </source>
</reference>
<reference evidence="4" key="4">
    <citation type="submission" date="2022-04" db="EMBL/GenBank/DDBJ databases">
        <authorList>
            <person name="Komine T."/>
            <person name="Fukano H."/>
            <person name="Wada S."/>
        </authorList>
    </citation>
    <scope>NUCLEOTIDE SEQUENCE</scope>
    <source>
        <strain evidence="4">NJB18185</strain>
    </source>
</reference>
<dbReference type="InterPro" id="IPR014044">
    <property type="entry name" value="CAP_dom"/>
</dbReference>
<keyword evidence="1" id="KW-0732">Signal</keyword>
<sequence>MPTTEKQYMATGNMTMKVKVTAVFALGALFVTAPATVDFAARAEGPGTALYSGVSRIREACGVIGNDPRLTEAAQRHADDMLRNGVNGHIGSDGSSPQVRITDAGYRTPYSGEVVFWGTGSAANPGEALDLWMQSPPHRAIILNCAYSAAGFATASDGNKMTIVGDFAA</sequence>
<dbReference type="SUPFAM" id="SSF55797">
    <property type="entry name" value="PR-1-like"/>
    <property type="match status" value="1"/>
</dbReference>
<dbReference type="CDD" id="cd05379">
    <property type="entry name" value="CAP_bacterial"/>
    <property type="match status" value="1"/>
</dbReference>
<dbReference type="EMBL" id="BQYH01000063">
    <property type="protein sequence ID" value="GKU74738.1"/>
    <property type="molecule type" value="Genomic_DNA"/>
</dbReference>
<feature type="chain" id="PRO_5041347775" description="SCP domain-containing protein" evidence="1">
    <location>
        <begin position="36"/>
        <end position="169"/>
    </location>
</feature>
<dbReference type="EMBL" id="BFCH01000007">
    <property type="protein sequence ID" value="GBG36586.1"/>
    <property type="molecule type" value="Genomic_DNA"/>
</dbReference>
<feature type="signal peptide" evidence="1">
    <location>
        <begin position="1"/>
        <end position="35"/>
    </location>
</feature>
<name>A0AA37V0E2_9MYCO</name>
<dbReference type="Proteomes" id="UP001139505">
    <property type="component" value="Unassembled WGS sequence"/>
</dbReference>
<reference evidence="3" key="1">
    <citation type="journal article" date="2018" name="Genome Announc.">
        <title>Draft Genome Sequence of Mycobacterium montefiorense Isolated from Japanese Black Salamander (Hynobius nigrescens).</title>
        <authorList>
            <person name="Fukano H."/>
            <person name="Yoshida M."/>
            <person name="Shimizu A."/>
            <person name="Iwao H."/>
            <person name="Katayama Y."/>
            <person name="Omatsu T."/>
            <person name="Mizutani T."/>
            <person name="Kurata O."/>
            <person name="Wada S."/>
            <person name="Hoshino Y."/>
        </authorList>
    </citation>
    <scope>NUCLEOTIDE SEQUENCE</scope>
    <source>
        <strain evidence="3">BS</strain>
    </source>
</reference>
<keyword evidence="5" id="KW-1185">Reference proteome</keyword>
<evidence type="ECO:0000256" key="1">
    <source>
        <dbReference type="SAM" id="SignalP"/>
    </source>
</evidence>
<proteinExistence type="predicted"/>
<dbReference type="Gene3D" id="3.40.33.10">
    <property type="entry name" value="CAP"/>
    <property type="match status" value="1"/>
</dbReference>
<evidence type="ECO:0000259" key="2">
    <source>
        <dbReference type="Pfam" id="PF00188"/>
    </source>
</evidence>
<evidence type="ECO:0000313" key="3">
    <source>
        <dbReference type="EMBL" id="GBG36586.1"/>
    </source>
</evidence>
<reference evidence="5" key="2">
    <citation type="submission" date="2018-04" db="EMBL/GenBank/DDBJ databases">
        <title>Draft genome sequence of Mycobacterium montefiorense isolated from Japanese black salamander.</title>
        <authorList>
            <person name="Fukano H."/>
            <person name="Yoshida M."/>
            <person name="Shimizu A."/>
            <person name="Iwao H."/>
            <person name="Kurata O."/>
            <person name="Katayama Y."/>
            <person name="Omatsu T."/>
            <person name="Mizutani T."/>
            <person name="Wada S."/>
            <person name="Hoshino Y."/>
        </authorList>
    </citation>
    <scope>NUCLEOTIDE SEQUENCE [LARGE SCALE GENOMIC DNA]</scope>
    <source>
        <strain evidence="5">BS</strain>
    </source>
</reference>
<protein>
    <recommendedName>
        <fullName evidence="2">SCP domain-containing protein</fullName>
    </recommendedName>
</protein>